<protein>
    <submittedName>
        <fullName evidence="3">YciI family protein</fullName>
    </submittedName>
</protein>
<keyword evidence="4" id="KW-1185">Reference proteome</keyword>
<dbReference type="Pfam" id="PF03795">
    <property type="entry name" value="YCII"/>
    <property type="match status" value="1"/>
</dbReference>
<comment type="caution">
    <text evidence="3">The sequence shown here is derived from an EMBL/GenBank/DDBJ whole genome shotgun (WGS) entry which is preliminary data.</text>
</comment>
<dbReference type="PANTHER" id="PTHR37828">
    <property type="entry name" value="GSR2449 PROTEIN"/>
    <property type="match status" value="1"/>
</dbReference>
<dbReference type="EMBL" id="JAIBOA010000024">
    <property type="protein sequence ID" value="MBW8486452.1"/>
    <property type="molecule type" value="Genomic_DNA"/>
</dbReference>
<dbReference type="Gene3D" id="3.30.70.1060">
    <property type="entry name" value="Dimeric alpha+beta barrel"/>
    <property type="match status" value="1"/>
</dbReference>
<dbReference type="Proteomes" id="UP000774570">
    <property type="component" value="Unassembled WGS sequence"/>
</dbReference>
<dbReference type="InterPro" id="IPR005545">
    <property type="entry name" value="YCII"/>
</dbReference>
<dbReference type="PANTHER" id="PTHR37828:SF1">
    <property type="entry name" value="YCII-RELATED DOMAIN-CONTAINING PROTEIN"/>
    <property type="match status" value="1"/>
</dbReference>
<sequence>MPGHVAYLERHHATGVFLISGQTVPPSQGGAIIACGIDRTDVELITGEDPFVIAGVAQYSVTTIQAGRHHPALAALLTR</sequence>
<name>A0ABS7G1A0_9ACTN</name>
<evidence type="ECO:0000256" key="1">
    <source>
        <dbReference type="ARBA" id="ARBA00007689"/>
    </source>
</evidence>
<organism evidence="3 4">
    <name type="scientific">Actinomadura parmotrematis</name>
    <dbReference type="NCBI Taxonomy" id="2864039"/>
    <lineage>
        <taxon>Bacteria</taxon>
        <taxon>Bacillati</taxon>
        <taxon>Actinomycetota</taxon>
        <taxon>Actinomycetes</taxon>
        <taxon>Streptosporangiales</taxon>
        <taxon>Thermomonosporaceae</taxon>
        <taxon>Actinomadura</taxon>
    </lineage>
</organism>
<evidence type="ECO:0000313" key="3">
    <source>
        <dbReference type="EMBL" id="MBW8486452.1"/>
    </source>
</evidence>
<proteinExistence type="inferred from homology"/>
<gene>
    <name evidence="3" type="ORF">K1Y72_29080</name>
</gene>
<evidence type="ECO:0000259" key="2">
    <source>
        <dbReference type="Pfam" id="PF03795"/>
    </source>
</evidence>
<reference evidence="3 4" key="1">
    <citation type="submission" date="2021-07" db="EMBL/GenBank/DDBJ databases">
        <title>Actinomadura sp. PM05-2 isolated from lichen.</title>
        <authorList>
            <person name="Somphong A."/>
            <person name="Phongsopitanun W."/>
            <person name="Tanasupawat S."/>
            <person name="Peongsungnone V."/>
        </authorList>
    </citation>
    <scope>NUCLEOTIDE SEQUENCE [LARGE SCALE GENOMIC DNA]</scope>
    <source>
        <strain evidence="3 4">PM05-2</strain>
    </source>
</reference>
<dbReference type="SUPFAM" id="SSF54909">
    <property type="entry name" value="Dimeric alpha+beta barrel"/>
    <property type="match status" value="1"/>
</dbReference>
<evidence type="ECO:0000313" key="4">
    <source>
        <dbReference type="Proteomes" id="UP000774570"/>
    </source>
</evidence>
<dbReference type="InterPro" id="IPR011008">
    <property type="entry name" value="Dimeric_a/b-barrel"/>
</dbReference>
<feature type="domain" description="YCII-related" evidence="2">
    <location>
        <begin position="1"/>
        <end position="63"/>
    </location>
</feature>
<comment type="similarity">
    <text evidence="1">Belongs to the YciI family.</text>
</comment>
<accession>A0ABS7G1A0</accession>